<keyword evidence="3" id="KW-1185">Reference proteome</keyword>
<evidence type="ECO:0000313" key="3">
    <source>
        <dbReference type="Proteomes" id="UP000215914"/>
    </source>
</evidence>
<gene>
    <name evidence="2" type="ORF">HanXRQr2_Chr14g0631111</name>
</gene>
<proteinExistence type="predicted"/>
<organism evidence="2 3">
    <name type="scientific">Helianthus annuus</name>
    <name type="common">Common sunflower</name>
    <dbReference type="NCBI Taxonomy" id="4232"/>
    <lineage>
        <taxon>Eukaryota</taxon>
        <taxon>Viridiplantae</taxon>
        <taxon>Streptophyta</taxon>
        <taxon>Embryophyta</taxon>
        <taxon>Tracheophyta</taxon>
        <taxon>Spermatophyta</taxon>
        <taxon>Magnoliopsida</taxon>
        <taxon>eudicotyledons</taxon>
        <taxon>Gunneridae</taxon>
        <taxon>Pentapetalae</taxon>
        <taxon>asterids</taxon>
        <taxon>campanulids</taxon>
        <taxon>Asterales</taxon>
        <taxon>Asteraceae</taxon>
        <taxon>Asteroideae</taxon>
        <taxon>Heliantheae alliance</taxon>
        <taxon>Heliantheae</taxon>
        <taxon>Helianthus</taxon>
    </lineage>
</organism>
<evidence type="ECO:0000256" key="1">
    <source>
        <dbReference type="SAM" id="Phobius"/>
    </source>
</evidence>
<keyword evidence="1" id="KW-0472">Membrane</keyword>
<dbReference type="AlphaFoldDB" id="A0A9K3E8P3"/>
<keyword evidence="1" id="KW-1133">Transmembrane helix</keyword>
<accession>A0A9K3E8P3</accession>
<comment type="caution">
    <text evidence="2">The sequence shown here is derived from an EMBL/GenBank/DDBJ whole genome shotgun (WGS) entry which is preliminary data.</text>
</comment>
<reference evidence="2" key="1">
    <citation type="journal article" date="2017" name="Nature">
        <title>The sunflower genome provides insights into oil metabolism, flowering and Asterid evolution.</title>
        <authorList>
            <person name="Badouin H."/>
            <person name="Gouzy J."/>
            <person name="Grassa C.J."/>
            <person name="Murat F."/>
            <person name="Staton S.E."/>
            <person name="Cottret L."/>
            <person name="Lelandais-Briere C."/>
            <person name="Owens G.L."/>
            <person name="Carrere S."/>
            <person name="Mayjonade B."/>
            <person name="Legrand L."/>
            <person name="Gill N."/>
            <person name="Kane N.C."/>
            <person name="Bowers J.E."/>
            <person name="Hubner S."/>
            <person name="Bellec A."/>
            <person name="Berard A."/>
            <person name="Berges H."/>
            <person name="Blanchet N."/>
            <person name="Boniface M.C."/>
            <person name="Brunel D."/>
            <person name="Catrice O."/>
            <person name="Chaidir N."/>
            <person name="Claudel C."/>
            <person name="Donnadieu C."/>
            <person name="Faraut T."/>
            <person name="Fievet G."/>
            <person name="Helmstetter N."/>
            <person name="King M."/>
            <person name="Knapp S.J."/>
            <person name="Lai Z."/>
            <person name="Le Paslier M.C."/>
            <person name="Lippi Y."/>
            <person name="Lorenzon L."/>
            <person name="Mandel J.R."/>
            <person name="Marage G."/>
            <person name="Marchand G."/>
            <person name="Marquand E."/>
            <person name="Bret-Mestries E."/>
            <person name="Morien E."/>
            <person name="Nambeesan S."/>
            <person name="Nguyen T."/>
            <person name="Pegot-Espagnet P."/>
            <person name="Pouilly N."/>
            <person name="Raftis F."/>
            <person name="Sallet E."/>
            <person name="Schiex T."/>
            <person name="Thomas J."/>
            <person name="Vandecasteele C."/>
            <person name="Vares D."/>
            <person name="Vear F."/>
            <person name="Vautrin S."/>
            <person name="Crespi M."/>
            <person name="Mangin B."/>
            <person name="Burke J.M."/>
            <person name="Salse J."/>
            <person name="Munos S."/>
            <person name="Vincourt P."/>
            <person name="Rieseberg L.H."/>
            <person name="Langlade N.B."/>
        </authorList>
    </citation>
    <scope>NUCLEOTIDE SEQUENCE</scope>
    <source>
        <tissue evidence="2">Leaves</tissue>
    </source>
</reference>
<name>A0A9K3E8P3_HELAN</name>
<dbReference type="Gramene" id="mRNA:HanXRQr2_Chr14g0631111">
    <property type="protein sequence ID" value="mRNA:HanXRQr2_Chr14g0631111"/>
    <property type="gene ID" value="HanXRQr2_Chr14g0631111"/>
</dbReference>
<feature type="transmembrane region" description="Helical" evidence="1">
    <location>
        <begin position="14"/>
        <end position="37"/>
    </location>
</feature>
<dbReference type="EMBL" id="MNCJ02000329">
    <property type="protein sequence ID" value="KAF5767991.1"/>
    <property type="molecule type" value="Genomic_DNA"/>
</dbReference>
<protein>
    <submittedName>
        <fullName evidence="2">Uncharacterized protein</fullName>
    </submittedName>
</protein>
<sequence length="63" mass="7063">MWAPLSSILNISSLYSSILSCTYIFPPFLFFCSLLSARSNLKVICKVLAEFIIIQKAIRVGHP</sequence>
<reference evidence="2" key="2">
    <citation type="submission" date="2020-06" db="EMBL/GenBank/DDBJ databases">
        <title>Helianthus annuus Genome sequencing and assembly Release 2.</title>
        <authorList>
            <person name="Gouzy J."/>
            <person name="Langlade N."/>
            <person name="Munos S."/>
        </authorList>
    </citation>
    <scope>NUCLEOTIDE SEQUENCE</scope>
    <source>
        <tissue evidence="2">Leaves</tissue>
    </source>
</reference>
<keyword evidence="1" id="KW-0812">Transmembrane</keyword>
<dbReference type="Proteomes" id="UP000215914">
    <property type="component" value="Unassembled WGS sequence"/>
</dbReference>
<evidence type="ECO:0000313" key="2">
    <source>
        <dbReference type="EMBL" id="KAF5767991.1"/>
    </source>
</evidence>